<organism evidence="2">
    <name type="scientific">marine sediment metagenome</name>
    <dbReference type="NCBI Taxonomy" id="412755"/>
    <lineage>
        <taxon>unclassified sequences</taxon>
        <taxon>metagenomes</taxon>
        <taxon>ecological metagenomes</taxon>
    </lineage>
</organism>
<keyword evidence="1" id="KW-0472">Membrane</keyword>
<dbReference type="AlphaFoldDB" id="X1C3S6"/>
<gene>
    <name evidence="2" type="ORF">S01H4_41905</name>
</gene>
<sequence length="79" mass="8733">MISVNMEPINLSLIITANKGITTITTGIDMLTKNVFINNLRPGNFIRPMTYAAGAEISIMPTLAVLVYTKLLKKYLAKF</sequence>
<name>X1C3S6_9ZZZZ</name>
<comment type="caution">
    <text evidence="2">The sequence shown here is derived from an EMBL/GenBank/DDBJ whole genome shotgun (WGS) entry which is preliminary data.</text>
</comment>
<feature type="transmembrane region" description="Helical" evidence="1">
    <location>
        <begin position="49"/>
        <end position="69"/>
    </location>
</feature>
<keyword evidence="1" id="KW-0812">Transmembrane</keyword>
<proteinExistence type="predicted"/>
<reference evidence="2" key="1">
    <citation type="journal article" date="2014" name="Front. Microbiol.">
        <title>High frequency of phylogenetically diverse reductive dehalogenase-homologous genes in deep subseafloor sedimentary metagenomes.</title>
        <authorList>
            <person name="Kawai M."/>
            <person name="Futagami T."/>
            <person name="Toyoda A."/>
            <person name="Takaki Y."/>
            <person name="Nishi S."/>
            <person name="Hori S."/>
            <person name="Arai W."/>
            <person name="Tsubouchi T."/>
            <person name="Morono Y."/>
            <person name="Uchiyama I."/>
            <person name="Ito T."/>
            <person name="Fujiyama A."/>
            <person name="Inagaki F."/>
            <person name="Takami H."/>
        </authorList>
    </citation>
    <scope>NUCLEOTIDE SEQUENCE</scope>
    <source>
        <strain evidence="2">Expedition CK06-06</strain>
    </source>
</reference>
<accession>X1C3S6</accession>
<evidence type="ECO:0000256" key="1">
    <source>
        <dbReference type="SAM" id="Phobius"/>
    </source>
</evidence>
<keyword evidence="1" id="KW-1133">Transmembrane helix</keyword>
<dbReference type="EMBL" id="BART01022954">
    <property type="protein sequence ID" value="GAH02741.1"/>
    <property type="molecule type" value="Genomic_DNA"/>
</dbReference>
<evidence type="ECO:0000313" key="2">
    <source>
        <dbReference type="EMBL" id="GAH02741.1"/>
    </source>
</evidence>
<protein>
    <submittedName>
        <fullName evidence="2">Uncharacterized protein</fullName>
    </submittedName>
</protein>